<dbReference type="OrthoDB" id="3268823at2759"/>
<feature type="compositionally biased region" description="Polar residues" evidence="1">
    <location>
        <begin position="208"/>
        <end position="217"/>
    </location>
</feature>
<feature type="compositionally biased region" description="Polar residues" evidence="1">
    <location>
        <begin position="1"/>
        <end position="14"/>
    </location>
</feature>
<feature type="compositionally biased region" description="Gly residues" evidence="1">
    <location>
        <begin position="457"/>
        <end position="475"/>
    </location>
</feature>
<keyword evidence="3" id="KW-1185">Reference proteome</keyword>
<feature type="region of interest" description="Disordered" evidence="1">
    <location>
        <begin position="1"/>
        <end position="92"/>
    </location>
</feature>
<feature type="region of interest" description="Disordered" evidence="1">
    <location>
        <begin position="334"/>
        <end position="413"/>
    </location>
</feature>
<feature type="compositionally biased region" description="Basic and acidic residues" evidence="1">
    <location>
        <begin position="401"/>
        <end position="413"/>
    </location>
</feature>
<feature type="compositionally biased region" description="Low complexity" evidence="1">
    <location>
        <begin position="192"/>
        <end position="207"/>
    </location>
</feature>
<feature type="compositionally biased region" description="Low complexity" evidence="1">
    <location>
        <begin position="43"/>
        <end position="54"/>
    </location>
</feature>
<organism evidence="2 3">
    <name type="scientific">Cyclocybe aegerita</name>
    <name type="common">Black poplar mushroom</name>
    <name type="synonym">Agrocybe aegerita</name>
    <dbReference type="NCBI Taxonomy" id="1973307"/>
    <lineage>
        <taxon>Eukaryota</taxon>
        <taxon>Fungi</taxon>
        <taxon>Dikarya</taxon>
        <taxon>Basidiomycota</taxon>
        <taxon>Agaricomycotina</taxon>
        <taxon>Agaricomycetes</taxon>
        <taxon>Agaricomycetidae</taxon>
        <taxon>Agaricales</taxon>
        <taxon>Agaricineae</taxon>
        <taxon>Bolbitiaceae</taxon>
        <taxon>Cyclocybe</taxon>
    </lineage>
</organism>
<feature type="compositionally biased region" description="Basic and acidic residues" evidence="1">
    <location>
        <begin position="507"/>
        <end position="517"/>
    </location>
</feature>
<protein>
    <submittedName>
        <fullName evidence="2">Uncharacterized protein</fullName>
    </submittedName>
</protein>
<dbReference type="EMBL" id="CACVBS010000042">
    <property type="protein sequence ID" value="CAA7263933.1"/>
    <property type="molecule type" value="Genomic_DNA"/>
</dbReference>
<feature type="region of interest" description="Disordered" evidence="1">
    <location>
        <begin position="427"/>
        <end position="523"/>
    </location>
</feature>
<dbReference type="Proteomes" id="UP000467700">
    <property type="component" value="Unassembled WGS sequence"/>
</dbReference>
<feature type="compositionally biased region" description="Polar residues" evidence="1">
    <location>
        <begin position="24"/>
        <end position="42"/>
    </location>
</feature>
<evidence type="ECO:0000313" key="2">
    <source>
        <dbReference type="EMBL" id="CAA7263933.1"/>
    </source>
</evidence>
<sequence length="523" mass="53080">MSTGDTTNSISISPPGSDEPASQWARSTLSALDTEHTNTTGQPPSLSSNSYPYSVEKVDRGFTQHTPDSPGVKVPGAFPGASSQAKDVGGNAQNVKQTALDALETAKGYAYNAGGVAKEYAQSAGQAVGEYIPPSVSAYFPGGLSKESHEYSLPSQETSSNEHPFTSGGVGTLPGPANEPSVALLPDERNKGTSTASSTGASKTQTSPIITTTNNGSVAPPISSIPQPQATSAKEKEINNGGIPETMCGETSVAKLPEERRQDNLFSHDGHAATAPGKTGGVGVLPSPTSNAGAAKLPEAEEVRQKNLPSHGLGGVSAIGTTAGVGVLPGSKSELGGAKLPDKRAHLHPPTQEKVVSAGSGTDGASTDASTRSLAGSRVVPTGSHGAAFTGLGSPESQMPIHHDAPKADAREHPLATDEEKKFAGNVFKKQSAGTVTPPRVSSDIATPGHEYPPSGTKGGAVGAGAGGLAGAGGRRGSEGMAEHDHRKSGFMDKLKGEMKVISGKLGHNEEKVEAGRKMMGKN</sequence>
<accession>A0A8S0WJP7</accession>
<feature type="compositionally biased region" description="Polar residues" evidence="1">
    <location>
        <begin position="359"/>
        <end position="374"/>
    </location>
</feature>
<reference evidence="2 3" key="1">
    <citation type="submission" date="2020-01" db="EMBL/GenBank/DDBJ databases">
        <authorList>
            <person name="Gupta K D."/>
        </authorList>
    </citation>
    <scope>NUCLEOTIDE SEQUENCE [LARGE SCALE GENOMIC DNA]</scope>
</reference>
<gene>
    <name evidence="2" type="ORF">AAE3_LOCUS6180</name>
</gene>
<feature type="region of interest" description="Disordered" evidence="1">
    <location>
        <begin position="140"/>
        <end position="259"/>
    </location>
</feature>
<evidence type="ECO:0000313" key="3">
    <source>
        <dbReference type="Proteomes" id="UP000467700"/>
    </source>
</evidence>
<comment type="caution">
    <text evidence="2">The sequence shown here is derived from an EMBL/GenBank/DDBJ whole genome shotgun (WGS) entry which is preliminary data.</text>
</comment>
<feature type="compositionally biased region" description="Polar residues" evidence="1">
    <location>
        <begin position="81"/>
        <end position="92"/>
    </location>
</feature>
<proteinExistence type="predicted"/>
<feature type="compositionally biased region" description="Polar residues" evidence="1">
    <location>
        <begin position="153"/>
        <end position="164"/>
    </location>
</feature>
<dbReference type="AlphaFoldDB" id="A0A8S0WJP7"/>
<feature type="compositionally biased region" description="Basic and acidic residues" evidence="1">
    <location>
        <begin position="476"/>
        <end position="499"/>
    </location>
</feature>
<name>A0A8S0WJP7_CYCAE</name>
<evidence type="ECO:0000256" key="1">
    <source>
        <dbReference type="SAM" id="MobiDB-lite"/>
    </source>
</evidence>